<accession>A0A7W3LTJ5</accession>
<evidence type="ECO:0000313" key="4">
    <source>
        <dbReference type="Proteomes" id="UP000572680"/>
    </source>
</evidence>
<feature type="region of interest" description="Disordered" evidence="1">
    <location>
        <begin position="90"/>
        <end position="130"/>
    </location>
</feature>
<keyword evidence="4" id="KW-1185">Reference proteome</keyword>
<feature type="transmembrane region" description="Helical" evidence="2">
    <location>
        <begin position="28"/>
        <end position="53"/>
    </location>
</feature>
<gene>
    <name evidence="3" type="ORF">HNR61_005594</name>
</gene>
<dbReference type="RefSeq" id="WP_182846102.1">
    <property type="nucleotide sequence ID" value="NZ_BAAALP010000001.1"/>
</dbReference>
<keyword evidence="2" id="KW-0472">Membrane</keyword>
<keyword evidence="2" id="KW-1133">Transmembrane helix</keyword>
<feature type="transmembrane region" description="Helical" evidence="2">
    <location>
        <begin position="59"/>
        <end position="78"/>
    </location>
</feature>
<protein>
    <submittedName>
        <fullName evidence="3">Uncharacterized protein</fullName>
    </submittedName>
</protein>
<reference evidence="3 4" key="1">
    <citation type="submission" date="2020-08" db="EMBL/GenBank/DDBJ databases">
        <title>Genomic Encyclopedia of Type Strains, Phase IV (KMG-IV): sequencing the most valuable type-strain genomes for metagenomic binning, comparative biology and taxonomic classification.</title>
        <authorList>
            <person name="Goeker M."/>
        </authorList>
    </citation>
    <scope>NUCLEOTIDE SEQUENCE [LARGE SCALE GENOMIC DNA]</scope>
    <source>
        <strain evidence="3 4">DSM 44197</strain>
    </source>
</reference>
<dbReference type="EMBL" id="JACJIA010000008">
    <property type="protein sequence ID" value="MBA8953940.1"/>
    <property type="molecule type" value="Genomic_DNA"/>
</dbReference>
<keyword evidence="2" id="KW-0812">Transmembrane</keyword>
<dbReference type="Proteomes" id="UP000572680">
    <property type="component" value="Unassembled WGS sequence"/>
</dbReference>
<name>A0A7W3LTJ5_ACTNM</name>
<feature type="compositionally biased region" description="Basic and acidic residues" evidence="1">
    <location>
        <begin position="105"/>
        <end position="115"/>
    </location>
</feature>
<comment type="caution">
    <text evidence="3">The sequence shown here is derived from an EMBL/GenBank/DDBJ whole genome shotgun (WGS) entry which is preliminary data.</text>
</comment>
<evidence type="ECO:0000313" key="3">
    <source>
        <dbReference type="EMBL" id="MBA8953940.1"/>
    </source>
</evidence>
<evidence type="ECO:0000256" key="2">
    <source>
        <dbReference type="SAM" id="Phobius"/>
    </source>
</evidence>
<organism evidence="3 4">
    <name type="scientific">Actinomadura namibiensis</name>
    <dbReference type="NCBI Taxonomy" id="182080"/>
    <lineage>
        <taxon>Bacteria</taxon>
        <taxon>Bacillati</taxon>
        <taxon>Actinomycetota</taxon>
        <taxon>Actinomycetes</taxon>
        <taxon>Streptosporangiales</taxon>
        <taxon>Thermomonosporaceae</taxon>
        <taxon>Actinomadura</taxon>
    </lineage>
</organism>
<sequence length="130" mass="14063">MTTSRNHTPDLAPDPAPDTEQRRGLISYLLAPVDFSPIDIVLLTGIAAGSAWLLLDRLLHVRLSVTVMLTLLVALLAFSQFRAVRMRRLAQQDPDEPADGSSAKDTAEPDRHADESSDLSAPGLAKRPPA</sequence>
<evidence type="ECO:0000256" key="1">
    <source>
        <dbReference type="SAM" id="MobiDB-lite"/>
    </source>
</evidence>
<dbReference type="AlphaFoldDB" id="A0A7W3LTJ5"/>
<proteinExistence type="predicted"/>